<dbReference type="STRING" id="215200.SAMN05216454_10554"/>
<evidence type="ECO:0000256" key="1">
    <source>
        <dbReference type="ARBA" id="ARBA00022603"/>
    </source>
</evidence>
<dbReference type="AlphaFoldDB" id="A0A1H8H8S4"/>
<dbReference type="OrthoDB" id="9773571at2"/>
<sequence length="249" mass="29345">MKEKKIKWEPENFNLELKSVWNFPERGNWATHDNSWRGNWSPYIPRNIILRYSKQHDVVLDQFAGGGTTLIEAKLLNRSIIGVDINDIALRTCKEKTAFYSRGLSFVEILKGDARNLYFIKDRSVDLICTHPPYANIIQYSRDTKHDLSTMTVEVFLDQMDYVAKESYRVLKENKYCAILMGDIRKNGFVQPLGYSVMNIFIKNGFTLKEIIVKEQHNCRKTEMWVEKSLKYNFLLLSHEYLFIFKKVH</sequence>
<feature type="domain" description="DNA methylase N-4/N-6" evidence="5">
    <location>
        <begin position="5"/>
        <end position="92"/>
    </location>
</feature>
<dbReference type="SUPFAM" id="SSF53335">
    <property type="entry name" value="S-adenosyl-L-methionine-dependent methyltransferases"/>
    <property type="match status" value="2"/>
</dbReference>
<dbReference type="InterPro" id="IPR002941">
    <property type="entry name" value="DNA_methylase_N4/N6"/>
</dbReference>
<feature type="domain" description="DNA methylase N-4/N-6" evidence="5">
    <location>
        <begin position="125"/>
        <end position="247"/>
    </location>
</feature>
<keyword evidence="3" id="KW-0680">Restriction system</keyword>
<evidence type="ECO:0000256" key="3">
    <source>
        <dbReference type="ARBA" id="ARBA00022747"/>
    </source>
</evidence>
<dbReference type="Pfam" id="PF01555">
    <property type="entry name" value="N6_N4_Mtase"/>
    <property type="match status" value="2"/>
</dbReference>
<dbReference type="CDD" id="cd02440">
    <property type="entry name" value="AdoMet_MTases"/>
    <property type="match status" value="1"/>
</dbReference>
<evidence type="ECO:0000313" key="6">
    <source>
        <dbReference type="EMBL" id="SEN52586.1"/>
    </source>
</evidence>
<evidence type="ECO:0000313" key="7">
    <source>
        <dbReference type="Proteomes" id="UP000199512"/>
    </source>
</evidence>
<dbReference type="Gene3D" id="3.40.50.150">
    <property type="entry name" value="Vaccinia Virus protein VP39"/>
    <property type="match status" value="2"/>
</dbReference>
<dbReference type="RefSeq" id="WP_091975076.1">
    <property type="nucleotide sequence ID" value="NZ_CAUWDX010000001.1"/>
</dbReference>
<comment type="similarity">
    <text evidence="4">Belongs to the N(4)/N(6)-methyltransferase family.</text>
</comment>
<dbReference type="InterPro" id="IPR001091">
    <property type="entry name" value="RM_Methyltransferase"/>
</dbReference>
<dbReference type="GO" id="GO:0008170">
    <property type="term" value="F:N-methyltransferase activity"/>
    <property type="evidence" value="ECO:0007669"/>
    <property type="project" value="InterPro"/>
</dbReference>
<dbReference type="PRINTS" id="PR00508">
    <property type="entry name" value="S21N4MTFRASE"/>
</dbReference>
<protein>
    <recommendedName>
        <fullName evidence="4">Methyltransferase</fullName>
        <ecNumber evidence="4">2.1.1.-</ecNumber>
    </recommendedName>
</protein>
<accession>A0A1H8H8S4</accession>
<dbReference type="GO" id="GO:0032259">
    <property type="term" value="P:methylation"/>
    <property type="evidence" value="ECO:0007669"/>
    <property type="project" value="UniProtKB-KW"/>
</dbReference>
<gene>
    <name evidence="6" type="ORF">SAMN05216454_10554</name>
</gene>
<evidence type="ECO:0000256" key="2">
    <source>
        <dbReference type="ARBA" id="ARBA00022679"/>
    </source>
</evidence>
<dbReference type="InterPro" id="IPR029063">
    <property type="entry name" value="SAM-dependent_MTases_sf"/>
</dbReference>
<organism evidence="6 7">
    <name type="scientific">Peptostreptococcus russellii</name>
    <dbReference type="NCBI Taxonomy" id="215200"/>
    <lineage>
        <taxon>Bacteria</taxon>
        <taxon>Bacillati</taxon>
        <taxon>Bacillota</taxon>
        <taxon>Clostridia</taxon>
        <taxon>Peptostreptococcales</taxon>
        <taxon>Peptostreptococcaceae</taxon>
        <taxon>Peptostreptococcus</taxon>
    </lineage>
</organism>
<dbReference type="Proteomes" id="UP000199512">
    <property type="component" value="Unassembled WGS sequence"/>
</dbReference>
<dbReference type="GO" id="GO:0009307">
    <property type="term" value="P:DNA restriction-modification system"/>
    <property type="evidence" value="ECO:0007669"/>
    <property type="project" value="UniProtKB-KW"/>
</dbReference>
<dbReference type="EMBL" id="FODF01000005">
    <property type="protein sequence ID" value="SEN52586.1"/>
    <property type="molecule type" value="Genomic_DNA"/>
</dbReference>
<evidence type="ECO:0000259" key="5">
    <source>
        <dbReference type="Pfam" id="PF01555"/>
    </source>
</evidence>
<keyword evidence="2" id="KW-0808">Transferase</keyword>
<evidence type="ECO:0000256" key="4">
    <source>
        <dbReference type="RuleBase" id="RU362026"/>
    </source>
</evidence>
<reference evidence="6 7" key="1">
    <citation type="submission" date="2016-10" db="EMBL/GenBank/DDBJ databases">
        <authorList>
            <person name="de Groot N.N."/>
        </authorList>
    </citation>
    <scope>NUCLEOTIDE SEQUENCE [LARGE SCALE GENOMIC DNA]</scope>
    <source>
        <strain evidence="6 7">Calf135</strain>
    </source>
</reference>
<name>A0A1H8H8S4_9FIRM</name>
<proteinExistence type="inferred from homology"/>
<keyword evidence="7" id="KW-1185">Reference proteome</keyword>
<keyword evidence="1 6" id="KW-0489">Methyltransferase</keyword>
<dbReference type="EC" id="2.1.1.-" evidence="4"/>
<dbReference type="GO" id="GO:0003677">
    <property type="term" value="F:DNA binding"/>
    <property type="evidence" value="ECO:0007669"/>
    <property type="project" value="InterPro"/>
</dbReference>